<evidence type="ECO:0000256" key="3">
    <source>
        <dbReference type="ARBA" id="ARBA00022475"/>
    </source>
</evidence>
<proteinExistence type="inferred from homology"/>
<comment type="subcellular location">
    <subcellularLocation>
        <location evidence="1">Cell membrane</location>
        <topology evidence="1">Multi-pass membrane protein</topology>
    </subcellularLocation>
</comment>
<evidence type="ECO:0000256" key="1">
    <source>
        <dbReference type="ARBA" id="ARBA00004651"/>
    </source>
</evidence>
<evidence type="ECO:0000256" key="6">
    <source>
        <dbReference type="ARBA" id="ARBA00023136"/>
    </source>
</evidence>
<dbReference type="AlphaFoldDB" id="A0A8J7S4I6"/>
<protein>
    <submittedName>
        <fullName evidence="9">Trimeric intracellular cation channel family protein</fullName>
    </submittedName>
</protein>
<keyword evidence="5 7" id="KW-1133">Transmembrane helix</keyword>
<feature type="domain" description="Glycine transporter" evidence="8">
    <location>
        <begin position="90"/>
        <end position="163"/>
    </location>
</feature>
<keyword evidence="3" id="KW-1003">Cell membrane</keyword>
<keyword evidence="6 7" id="KW-0472">Membrane</keyword>
<evidence type="ECO:0000313" key="10">
    <source>
        <dbReference type="Proteomes" id="UP000673975"/>
    </source>
</evidence>
<comment type="similarity">
    <text evidence="2">Belongs to the UPF0126 family.</text>
</comment>
<feature type="transmembrane region" description="Helical" evidence="7">
    <location>
        <begin position="114"/>
        <end position="135"/>
    </location>
</feature>
<evidence type="ECO:0000256" key="7">
    <source>
        <dbReference type="SAM" id="Phobius"/>
    </source>
</evidence>
<feature type="transmembrane region" description="Helical" evidence="7">
    <location>
        <begin position="88"/>
        <end position="108"/>
    </location>
</feature>
<dbReference type="Pfam" id="PF03458">
    <property type="entry name" value="Gly_transporter"/>
    <property type="match status" value="2"/>
</dbReference>
<keyword evidence="10" id="KW-1185">Reference proteome</keyword>
<dbReference type="GO" id="GO:0005886">
    <property type="term" value="C:plasma membrane"/>
    <property type="evidence" value="ECO:0007669"/>
    <property type="project" value="UniProtKB-SubCell"/>
</dbReference>
<feature type="transmembrane region" description="Helical" evidence="7">
    <location>
        <begin position="62"/>
        <end position="81"/>
    </location>
</feature>
<evidence type="ECO:0000256" key="2">
    <source>
        <dbReference type="ARBA" id="ARBA00008193"/>
    </source>
</evidence>
<dbReference type="PANTHER" id="PTHR30506">
    <property type="entry name" value="INNER MEMBRANE PROTEIN"/>
    <property type="match status" value="1"/>
</dbReference>
<evidence type="ECO:0000256" key="4">
    <source>
        <dbReference type="ARBA" id="ARBA00022692"/>
    </source>
</evidence>
<evidence type="ECO:0000256" key="5">
    <source>
        <dbReference type="ARBA" id="ARBA00022989"/>
    </source>
</evidence>
<accession>A0A8J7S4I6</accession>
<evidence type="ECO:0000259" key="8">
    <source>
        <dbReference type="Pfam" id="PF03458"/>
    </source>
</evidence>
<keyword evidence="4 7" id="KW-0812">Transmembrane</keyword>
<dbReference type="InterPro" id="IPR005115">
    <property type="entry name" value="Gly_transporter"/>
</dbReference>
<feature type="domain" description="Glycine transporter" evidence="8">
    <location>
        <begin position="3"/>
        <end position="77"/>
    </location>
</feature>
<reference evidence="9" key="1">
    <citation type="submission" date="2021-02" db="EMBL/GenBank/DDBJ databases">
        <title>Natronogracilivirga saccharolytica gen. nov. sp. nov. a new anaerobic, haloalkiliphilic carbohydrate-fermenting bacterium from soda lake and proposing of Cyclonatronumiaceae fam. nov. in the phylum Balneolaeota.</title>
        <authorList>
            <person name="Zhilina T.N."/>
            <person name="Sorokin D.Y."/>
            <person name="Zavarzina D.G."/>
            <person name="Toshchakov S.V."/>
            <person name="Kublanov I.V."/>
        </authorList>
    </citation>
    <scope>NUCLEOTIDE SEQUENCE</scope>
    <source>
        <strain evidence="9">Z-1702</strain>
    </source>
</reference>
<sequence>MMYILDLLGTATFAVTGALAAGRKRMDIFGVVVLGCVTAIGGGTLRDVILGNHPVFWISNNVYLLVATLAAVGTFLLVRYWRVPMRTLVYADAAGLAIFTVIGFQRGLEVTGSYSIAVVMGVTTGVVGGMIRDVLAGEIPLILRREIYASASLCGAILFALMHYFQFPGVWAVIVAVLTIFTIRLAALRWNVSLPLLRLEEER</sequence>
<name>A0A8J7S4I6_9BACT</name>
<dbReference type="PANTHER" id="PTHR30506:SF3">
    <property type="entry name" value="UPF0126 INNER MEMBRANE PROTEIN YADS-RELATED"/>
    <property type="match status" value="1"/>
</dbReference>
<comment type="caution">
    <text evidence="9">The sequence shown here is derived from an EMBL/GenBank/DDBJ whole genome shotgun (WGS) entry which is preliminary data.</text>
</comment>
<feature type="transmembrane region" description="Helical" evidence="7">
    <location>
        <begin position="147"/>
        <end position="165"/>
    </location>
</feature>
<gene>
    <name evidence="9" type="ORF">NATSA_04060</name>
</gene>
<feature type="transmembrane region" description="Helical" evidence="7">
    <location>
        <begin position="171"/>
        <end position="188"/>
    </location>
</feature>
<dbReference type="Proteomes" id="UP000673975">
    <property type="component" value="Unassembled WGS sequence"/>
</dbReference>
<evidence type="ECO:0000313" key="9">
    <source>
        <dbReference type="EMBL" id="MBP3191833.1"/>
    </source>
</evidence>
<dbReference type="EMBL" id="JAFIDN010000002">
    <property type="protein sequence ID" value="MBP3191833.1"/>
    <property type="molecule type" value="Genomic_DNA"/>
</dbReference>
<dbReference type="RefSeq" id="WP_210510635.1">
    <property type="nucleotide sequence ID" value="NZ_JAFIDN010000002.1"/>
</dbReference>
<organism evidence="9 10">
    <name type="scientific">Natronogracilivirga saccharolytica</name>
    <dbReference type="NCBI Taxonomy" id="2812953"/>
    <lineage>
        <taxon>Bacteria</taxon>
        <taxon>Pseudomonadati</taxon>
        <taxon>Balneolota</taxon>
        <taxon>Balneolia</taxon>
        <taxon>Balneolales</taxon>
        <taxon>Cyclonatronaceae</taxon>
        <taxon>Natronogracilivirga</taxon>
    </lineage>
</organism>